<accession>A0A8J8NI16</accession>
<gene>
    <name evidence="2" type="ORF">FGO68_gene14606</name>
</gene>
<feature type="compositionally biased region" description="Polar residues" evidence="1">
    <location>
        <begin position="1"/>
        <end position="14"/>
    </location>
</feature>
<sequence>MQASGEQVRQLGTSTDEKNREPQPSEFPSPPPHTGRKQEPVEPKSVTCSSVSNPYLLSDVKRQGLQRRPDFFSFFLPANPSSLQVSVRTSFGSTPPEPAACLSQDWRRNYSARPRERRHQKCLAWRFLHARQASSVRSSSATCESSAKPFALRNHRGGLKPVGHARHRLIELFGHTGCLGIKLIDGGGLFLSACGGSHRFQRFHRVVQFLGPDDHGLGRVEIGMGLNVLRRGLIERAQIERIRVDLLNELVAPVGGVAHVGGRPFDVGLGLVHDVHALSHQNLGIIEHSVSPDSGVFETRNGFRDVRALFGQKLIGIEHQATCPCDGFTHVGARFGQQRVGCRDEVIDFGQRGIDLGENALNFGDRFFELSDGSFDIRANGSSRILERACRFFKGNDAGLHSRQQGIERFTNFSDHVTDVMAFARPQANLFHNRVEETRFRADNDLPCHEFHRRRARADDVHHRLPCERGLDGDFDILLELACQAFGDRQPNTGTQMAVDFDEVHAFHPTARKPGDLNGGTDTDTLTVFEDDIDRTPVRQKAGPADSKCHQADHAAQARQNNETYKDFLSRASFHRLPFLPESADRQAILARSSVRRFDTLMPCPIIVAWAVPARFARKALRPGT</sequence>
<comment type="caution">
    <text evidence="2">The sequence shown here is derived from an EMBL/GenBank/DDBJ whole genome shotgun (WGS) entry which is preliminary data.</text>
</comment>
<dbReference type="EMBL" id="RRYP01016510">
    <property type="protein sequence ID" value="TNV75074.1"/>
    <property type="molecule type" value="Genomic_DNA"/>
</dbReference>
<evidence type="ECO:0000256" key="1">
    <source>
        <dbReference type="SAM" id="MobiDB-lite"/>
    </source>
</evidence>
<organism evidence="2 3">
    <name type="scientific">Halteria grandinella</name>
    <dbReference type="NCBI Taxonomy" id="5974"/>
    <lineage>
        <taxon>Eukaryota</taxon>
        <taxon>Sar</taxon>
        <taxon>Alveolata</taxon>
        <taxon>Ciliophora</taxon>
        <taxon>Intramacronucleata</taxon>
        <taxon>Spirotrichea</taxon>
        <taxon>Stichotrichia</taxon>
        <taxon>Sporadotrichida</taxon>
        <taxon>Halteriidae</taxon>
        <taxon>Halteria</taxon>
    </lineage>
</organism>
<feature type="region of interest" description="Disordered" evidence="1">
    <location>
        <begin position="1"/>
        <end position="49"/>
    </location>
</feature>
<protein>
    <submittedName>
        <fullName evidence="2">Uncharacterized protein</fullName>
    </submittedName>
</protein>
<proteinExistence type="predicted"/>
<dbReference type="Proteomes" id="UP000785679">
    <property type="component" value="Unassembled WGS sequence"/>
</dbReference>
<dbReference type="AlphaFoldDB" id="A0A8J8NI16"/>
<keyword evidence="3" id="KW-1185">Reference proteome</keyword>
<reference evidence="2" key="1">
    <citation type="submission" date="2019-06" db="EMBL/GenBank/DDBJ databases">
        <authorList>
            <person name="Zheng W."/>
        </authorList>
    </citation>
    <scope>NUCLEOTIDE SEQUENCE</scope>
    <source>
        <strain evidence="2">QDHG01</strain>
    </source>
</reference>
<evidence type="ECO:0000313" key="3">
    <source>
        <dbReference type="Proteomes" id="UP000785679"/>
    </source>
</evidence>
<name>A0A8J8NI16_HALGN</name>
<evidence type="ECO:0000313" key="2">
    <source>
        <dbReference type="EMBL" id="TNV75074.1"/>
    </source>
</evidence>